<proteinExistence type="predicted"/>
<comment type="caution">
    <text evidence="3">The sequence shown here is derived from an EMBL/GenBank/DDBJ whole genome shotgun (WGS) entry which is preliminary data.</text>
</comment>
<reference evidence="3 4" key="1">
    <citation type="submission" date="2019-12" db="EMBL/GenBank/DDBJ databases">
        <title>Genomic-based taxomic classification of the family Erythrobacteraceae.</title>
        <authorList>
            <person name="Xu L."/>
        </authorList>
    </citation>
    <scope>NUCLEOTIDE SEQUENCE [LARGE SCALE GENOMIC DNA]</scope>
    <source>
        <strain evidence="3 4">JCM 10282</strain>
    </source>
</reference>
<feature type="compositionally biased region" description="Low complexity" evidence="1">
    <location>
        <begin position="15"/>
        <end position="32"/>
    </location>
</feature>
<dbReference type="AlphaFoldDB" id="A0A6I4UH39"/>
<dbReference type="RefSeq" id="WP_160760308.1">
    <property type="nucleotide sequence ID" value="NZ_BAAADZ010000002.1"/>
</dbReference>
<accession>A0A6I4UH39</accession>
<dbReference type="EMBL" id="JACICE010000001">
    <property type="protein sequence ID" value="MBB3774098.1"/>
    <property type="molecule type" value="Genomic_DNA"/>
</dbReference>
<dbReference type="OrthoDB" id="7391946at2"/>
<evidence type="ECO:0000256" key="1">
    <source>
        <dbReference type="SAM" id="MobiDB-lite"/>
    </source>
</evidence>
<dbReference type="EMBL" id="WTYB01000001">
    <property type="protein sequence ID" value="MXP38240.1"/>
    <property type="molecule type" value="Genomic_DNA"/>
</dbReference>
<sequence length="142" mass="14488">MARGKGASRGKRGKAAAAPPTDAAAANKTAPTGPGGLPLPSPVAATNLVIADIVLRAAGGLLRNRMERGLLVKSYDKAKADKLVDGRGLATSVALWGASHLARRSPIGLAVVAGGLAAKVFYDRGKRLEAKRKARKTPTGES</sequence>
<feature type="compositionally biased region" description="Basic residues" evidence="1">
    <location>
        <begin position="1"/>
        <end position="14"/>
    </location>
</feature>
<gene>
    <name evidence="2" type="ORF">FHS52_000041</name>
    <name evidence="3" type="ORF">GRI59_06380</name>
</gene>
<protein>
    <submittedName>
        <fullName evidence="3">Uncharacterized protein</fullName>
    </submittedName>
</protein>
<reference evidence="2 5" key="2">
    <citation type="submission" date="2020-08" db="EMBL/GenBank/DDBJ databases">
        <title>Genomic Encyclopedia of Type Strains, Phase IV (KMG-IV): sequencing the most valuable type-strain genomes for metagenomic binning, comparative biology and taxonomic classification.</title>
        <authorList>
            <person name="Goeker M."/>
        </authorList>
    </citation>
    <scope>NUCLEOTIDE SEQUENCE [LARGE SCALE GENOMIC DNA]</scope>
    <source>
        <strain evidence="2 5">DSM 8510</strain>
    </source>
</reference>
<evidence type="ECO:0000313" key="2">
    <source>
        <dbReference type="EMBL" id="MBB3774098.1"/>
    </source>
</evidence>
<dbReference type="Proteomes" id="UP000430021">
    <property type="component" value="Unassembled WGS sequence"/>
</dbReference>
<name>A0A6I4UH39_9SPHN</name>
<dbReference type="Proteomes" id="UP000548685">
    <property type="component" value="Unassembled WGS sequence"/>
</dbReference>
<evidence type="ECO:0000313" key="4">
    <source>
        <dbReference type="Proteomes" id="UP000430021"/>
    </source>
</evidence>
<evidence type="ECO:0000313" key="3">
    <source>
        <dbReference type="EMBL" id="MXP38240.1"/>
    </source>
</evidence>
<organism evidence="3 4">
    <name type="scientific">Erythrobacter ramosus</name>
    <dbReference type="NCBI Taxonomy" id="35811"/>
    <lineage>
        <taxon>Bacteria</taxon>
        <taxon>Pseudomonadati</taxon>
        <taxon>Pseudomonadota</taxon>
        <taxon>Alphaproteobacteria</taxon>
        <taxon>Sphingomonadales</taxon>
        <taxon>Erythrobacteraceae</taxon>
        <taxon>Erythrobacter/Porphyrobacter group</taxon>
        <taxon>Erythrobacter</taxon>
    </lineage>
</organism>
<keyword evidence="5" id="KW-1185">Reference proteome</keyword>
<feature type="region of interest" description="Disordered" evidence="1">
    <location>
        <begin position="1"/>
        <end position="38"/>
    </location>
</feature>
<evidence type="ECO:0000313" key="5">
    <source>
        <dbReference type="Proteomes" id="UP000548685"/>
    </source>
</evidence>